<feature type="transmembrane region" description="Helical" evidence="1">
    <location>
        <begin position="47"/>
        <end position="66"/>
    </location>
</feature>
<dbReference type="Proteomes" id="UP001244640">
    <property type="component" value="Unassembled WGS sequence"/>
</dbReference>
<evidence type="ECO:0000313" key="3">
    <source>
        <dbReference type="Proteomes" id="UP001244640"/>
    </source>
</evidence>
<sequence length="84" mass="9415">MLDNLSSPGCLISSKKLILAFYIRFGALHFLINNGIVFIAQFLLDKLFVFMVLFCGISATNSIYYYEVKSACSTFLETIVLLSC</sequence>
<evidence type="ECO:0000256" key="1">
    <source>
        <dbReference type="SAM" id="Phobius"/>
    </source>
</evidence>
<keyword evidence="1" id="KW-1133">Transmembrane helix</keyword>
<accession>A0ABU0U7Z4</accession>
<feature type="transmembrane region" description="Helical" evidence="1">
    <location>
        <begin position="21"/>
        <end position="41"/>
    </location>
</feature>
<organism evidence="2 3">
    <name type="scientific">Sphingobacterium zeae</name>
    <dbReference type="NCBI Taxonomy" id="1776859"/>
    <lineage>
        <taxon>Bacteria</taxon>
        <taxon>Pseudomonadati</taxon>
        <taxon>Bacteroidota</taxon>
        <taxon>Sphingobacteriia</taxon>
        <taxon>Sphingobacteriales</taxon>
        <taxon>Sphingobacteriaceae</taxon>
        <taxon>Sphingobacterium</taxon>
    </lineage>
</organism>
<dbReference type="EMBL" id="JAUTBA010000001">
    <property type="protein sequence ID" value="MDQ1151080.1"/>
    <property type="molecule type" value="Genomic_DNA"/>
</dbReference>
<name>A0ABU0U7Z4_9SPHI</name>
<protein>
    <submittedName>
        <fullName evidence="2">Uncharacterized protein</fullName>
    </submittedName>
</protein>
<comment type="caution">
    <text evidence="2">The sequence shown here is derived from an EMBL/GenBank/DDBJ whole genome shotgun (WGS) entry which is preliminary data.</text>
</comment>
<gene>
    <name evidence="2" type="ORF">QE382_003064</name>
</gene>
<proteinExistence type="predicted"/>
<evidence type="ECO:0000313" key="2">
    <source>
        <dbReference type="EMBL" id="MDQ1151080.1"/>
    </source>
</evidence>
<reference evidence="2 3" key="1">
    <citation type="submission" date="2023-07" db="EMBL/GenBank/DDBJ databases">
        <title>Functional and genomic diversity of the sorghum phyllosphere microbiome.</title>
        <authorList>
            <person name="Shade A."/>
        </authorList>
    </citation>
    <scope>NUCLEOTIDE SEQUENCE [LARGE SCALE GENOMIC DNA]</scope>
    <source>
        <strain evidence="2 3">SORGH_AS_0892</strain>
    </source>
</reference>
<keyword evidence="1" id="KW-0812">Transmembrane</keyword>
<keyword evidence="1" id="KW-0472">Membrane</keyword>
<keyword evidence="3" id="KW-1185">Reference proteome</keyword>